<keyword evidence="2" id="KW-1185">Reference proteome</keyword>
<dbReference type="Proteomes" id="UP000032233">
    <property type="component" value="Unassembled WGS sequence"/>
</dbReference>
<dbReference type="AlphaFoldDB" id="A0A0D2HJZ8"/>
<accession>A0A0D2HJZ8</accession>
<sequence>MPLKNGEQKPIRDFDVTEWHGPLMLLKVKNFLDQLGPGQKARIIAPTNKSGHELLKFIQAIGHQLLEITTARGKQVFLVRPVRDNASQGLAWPKPDENPPPRKGG</sequence>
<organism evidence="1 2">
    <name type="scientific">Dethiosulfatarculus sandiegensis</name>
    <dbReference type="NCBI Taxonomy" id="1429043"/>
    <lineage>
        <taxon>Bacteria</taxon>
        <taxon>Pseudomonadati</taxon>
        <taxon>Thermodesulfobacteriota</taxon>
        <taxon>Desulfarculia</taxon>
        <taxon>Desulfarculales</taxon>
        <taxon>Desulfarculaceae</taxon>
        <taxon>Dethiosulfatarculus</taxon>
    </lineage>
</organism>
<dbReference type="STRING" id="1429043.X474_26620"/>
<evidence type="ECO:0000313" key="1">
    <source>
        <dbReference type="EMBL" id="KIX10968.1"/>
    </source>
</evidence>
<dbReference type="RefSeq" id="WP_044352608.1">
    <property type="nucleotide sequence ID" value="NZ_AZAC01000078.1"/>
</dbReference>
<evidence type="ECO:0000313" key="2">
    <source>
        <dbReference type="Proteomes" id="UP000032233"/>
    </source>
</evidence>
<dbReference type="SUPFAM" id="SSF64307">
    <property type="entry name" value="SirA-like"/>
    <property type="match status" value="1"/>
</dbReference>
<gene>
    <name evidence="1" type="ORF">X474_26620</name>
</gene>
<protein>
    <submittedName>
        <fullName evidence="1">Uncharacterized protein</fullName>
    </submittedName>
</protein>
<reference evidence="1 2" key="1">
    <citation type="submission" date="2013-11" db="EMBL/GenBank/DDBJ databases">
        <title>Metagenomic analysis of a methanogenic consortium involved in long chain n-alkane degradation.</title>
        <authorList>
            <person name="Davidova I.A."/>
            <person name="Callaghan A.V."/>
            <person name="Wawrik B."/>
            <person name="Pruitt S."/>
            <person name="Marks C."/>
            <person name="Duncan K.E."/>
            <person name="Suflita J.M."/>
        </authorList>
    </citation>
    <scope>NUCLEOTIDE SEQUENCE [LARGE SCALE GENOMIC DNA]</scope>
    <source>
        <strain evidence="1 2">SPR</strain>
    </source>
</reference>
<dbReference type="Gene3D" id="3.30.110.40">
    <property type="entry name" value="TusA-like domain"/>
    <property type="match status" value="1"/>
</dbReference>
<dbReference type="InParanoid" id="A0A0D2HJZ8"/>
<name>A0A0D2HJZ8_9BACT</name>
<dbReference type="InterPro" id="IPR036868">
    <property type="entry name" value="TusA-like_sf"/>
</dbReference>
<comment type="caution">
    <text evidence="1">The sequence shown here is derived from an EMBL/GenBank/DDBJ whole genome shotgun (WGS) entry which is preliminary data.</text>
</comment>
<dbReference type="EMBL" id="AZAC01000078">
    <property type="protein sequence ID" value="KIX10968.1"/>
    <property type="molecule type" value="Genomic_DNA"/>
</dbReference>
<proteinExistence type="predicted"/>